<feature type="non-terminal residue" evidence="2">
    <location>
        <position position="1"/>
    </location>
</feature>
<evidence type="ECO:0000313" key="2">
    <source>
        <dbReference type="EMBL" id="MQL76594.1"/>
    </source>
</evidence>
<dbReference type="AlphaFoldDB" id="A0A843U4J5"/>
<protein>
    <submittedName>
        <fullName evidence="2">Uncharacterized protein</fullName>
    </submittedName>
</protein>
<organism evidence="2 3">
    <name type="scientific">Colocasia esculenta</name>
    <name type="common">Wild taro</name>
    <name type="synonym">Arum esculentum</name>
    <dbReference type="NCBI Taxonomy" id="4460"/>
    <lineage>
        <taxon>Eukaryota</taxon>
        <taxon>Viridiplantae</taxon>
        <taxon>Streptophyta</taxon>
        <taxon>Embryophyta</taxon>
        <taxon>Tracheophyta</taxon>
        <taxon>Spermatophyta</taxon>
        <taxon>Magnoliopsida</taxon>
        <taxon>Liliopsida</taxon>
        <taxon>Araceae</taxon>
        <taxon>Aroideae</taxon>
        <taxon>Colocasieae</taxon>
        <taxon>Colocasia</taxon>
    </lineage>
</organism>
<evidence type="ECO:0000313" key="3">
    <source>
        <dbReference type="Proteomes" id="UP000652761"/>
    </source>
</evidence>
<comment type="caution">
    <text evidence="2">The sequence shown here is derived from an EMBL/GenBank/DDBJ whole genome shotgun (WGS) entry which is preliminary data.</text>
</comment>
<keyword evidence="3" id="KW-1185">Reference proteome</keyword>
<proteinExistence type="predicted"/>
<dbReference type="EMBL" id="NMUH01000307">
    <property type="protein sequence ID" value="MQL76594.1"/>
    <property type="molecule type" value="Genomic_DNA"/>
</dbReference>
<reference evidence="2" key="1">
    <citation type="submission" date="2017-07" db="EMBL/GenBank/DDBJ databases">
        <title>Taro Niue Genome Assembly and Annotation.</title>
        <authorList>
            <person name="Atibalentja N."/>
            <person name="Keating K."/>
            <person name="Fields C.J."/>
        </authorList>
    </citation>
    <scope>NUCLEOTIDE SEQUENCE</scope>
    <source>
        <strain evidence="2">Niue_2</strain>
        <tissue evidence="2">Leaf</tissue>
    </source>
</reference>
<feature type="compositionally biased region" description="Basic residues" evidence="1">
    <location>
        <begin position="1"/>
        <end position="16"/>
    </location>
</feature>
<gene>
    <name evidence="2" type="ORF">Taro_008980</name>
</gene>
<sequence>MAHVPKVKLRRGRSTRFKNAPVVTDGAHSLRRSPAEFLPRLWTKESLPFHAKPRPHSSEFGAGVPVVFLTQTGVKWERLPPLLPLSNRQRHRAIYHLGKHPLPFSPFLFTLHLPQAPR</sequence>
<accession>A0A843U4J5</accession>
<name>A0A843U4J5_COLES</name>
<evidence type="ECO:0000256" key="1">
    <source>
        <dbReference type="SAM" id="MobiDB-lite"/>
    </source>
</evidence>
<dbReference type="Proteomes" id="UP000652761">
    <property type="component" value="Unassembled WGS sequence"/>
</dbReference>
<feature type="region of interest" description="Disordered" evidence="1">
    <location>
        <begin position="1"/>
        <end position="25"/>
    </location>
</feature>